<feature type="region of interest" description="Disordered" evidence="1">
    <location>
        <begin position="191"/>
        <end position="235"/>
    </location>
</feature>
<protein>
    <submittedName>
        <fullName evidence="4">Uncharacterized protein</fullName>
    </submittedName>
</protein>
<evidence type="ECO:0000256" key="2">
    <source>
        <dbReference type="SAM" id="Phobius"/>
    </source>
</evidence>
<evidence type="ECO:0000313" key="4">
    <source>
        <dbReference type="EMBL" id="KAF5348577.1"/>
    </source>
</evidence>
<name>A0A8H5CXT8_9AGAR</name>
<organism evidence="4 5">
    <name type="scientific">Leucocoprinus leucothites</name>
    <dbReference type="NCBI Taxonomy" id="201217"/>
    <lineage>
        <taxon>Eukaryota</taxon>
        <taxon>Fungi</taxon>
        <taxon>Dikarya</taxon>
        <taxon>Basidiomycota</taxon>
        <taxon>Agaricomycotina</taxon>
        <taxon>Agaricomycetes</taxon>
        <taxon>Agaricomycetidae</taxon>
        <taxon>Agaricales</taxon>
        <taxon>Agaricineae</taxon>
        <taxon>Agaricaceae</taxon>
        <taxon>Leucocoprinus</taxon>
    </lineage>
</organism>
<keyword evidence="2" id="KW-0812">Transmembrane</keyword>
<evidence type="ECO:0000313" key="5">
    <source>
        <dbReference type="Proteomes" id="UP000559027"/>
    </source>
</evidence>
<keyword evidence="2" id="KW-1133">Transmembrane helix</keyword>
<proteinExistence type="predicted"/>
<keyword evidence="3" id="KW-0732">Signal</keyword>
<evidence type="ECO:0000256" key="1">
    <source>
        <dbReference type="SAM" id="MobiDB-lite"/>
    </source>
</evidence>
<reference evidence="4 5" key="1">
    <citation type="journal article" date="2020" name="ISME J.">
        <title>Uncovering the hidden diversity of litter-decomposition mechanisms in mushroom-forming fungi.</title>
        <authorList>
            <person name="Floudas D."/>
            <person name="Bentzer J."/>
            <person name="Ahren D."/>
            <person name="Johansson T."/>
            <person name="Persson P."/>
            <person name="Tunlid A."/>
        </authorList>
    </citation>
    <scope>NUCLEOTIDE SEQUENCE [LARGE SCALE GENOMIC DNA]</scope>
    <source>
        <strain evidence="4 5">CBS 146.42</strain>
    </source>
</reference>
<feature type="transmembrane region" description="Helical" evidence="2">
    <location>
        <begin position="531"/>
        <end position="554"/>
    </location>
</feature>
<dbReference type="Gene3D" id="2.60.120.260">
    <property type="entry name" value="Galactose-binding domain-like"/>
    <property type="match status" value="2"/>
</dbReference>
<accession>A0A8H5CXT8</accession>
<feature type="compositionally biased region" description="Polar residues" evidence="1">
    <location>
        <begin position="200"/>
        <end position="209"/>
    </location>
</feature>
<dbReference type="Proteomes" id="UP000559027">
    <property type="component" value="Unassembled WGS sequence"/>
</dbReference>
<evidence type="ECO:0000256" key="3">
    <source>
        <dbReference type="SAM" id="SignalP"/>
    </source>
</evidence>
<keyword evidence="2" id="KW-0472">Membrane</keyword>
<gene>
    <name evidence="4" type="ORF">D9756_009651</name>
</gene>
<dbReference type="OrthoDB" id="3270641at2759"/>
<keyword evidence="5" id="KW-1185">Reference proteome</keyword>
<dbReference type="EMBL" id="JAACJO010000019">
    <property type="protein sequence ID" value="KAF5348577.1"/>
    <property type="molecule type" value="Genomic_DNA"/>
</dbReference>
<feature type="region of interest" description="Disordered" evidence="1">
    <location>
        <begin position="250"/>
        <end position="274"/>
    </location>
</feature>
<feature type="chain" id="PRO_5034089012" evidence="3">
    <location>
        <begin position="26"/>
        <end position="613"/>
    </location>
</feature>
<dbReference type="AlphaFoldDB" id="A0A8H5CXT8"/>
<feature type="signal peptide" evidence="3">
    <location>
        <begin position="1"/>
        <end position="25"/>
    </location>
</feature>
<comment type="caution">
    <text evidence="4">The sequence shown here is derived from an EMBL/GenBank/DDBJ whole genome shotgun (WGS) entry which is preliminary data.</text>
</comment>
<feature type="region of interest" description="Disordered" evidence="1">
    <location>
        <begin position="589"/>
        <end position="613"/>
    </location>
</feature>
<feature type="transmembrane region" description="Helical" evidence="2">
    <location>
        <begin position="283"/>
        <end position="307"/>
    </location>
</feature>
<feature type="compositionally biased region" description="Low complexity" evidence="1">
    <location>
        <begin position="210"/>
        <end position="235"/>
    </location>
</feature>
<feature type="compositionally biased region" description="Low complexity" evidence="1">
    <location>
        <begin position="250"/>
        <end position="271"/>
    </location>
</feature>
<sequence length="613" mass="66874">MSRHAGSTCLAILSFLFYLFTTVVSETWNVTVDDAGSDPLTGRLMKFSSEWAYGPSCESCEVTMHADFDLDQVYNRTWHDTTFVQPTDSQSVEFTFNGSAVYVYGILPHNQGPWMPTVNLSFTIDGKFIRRYSRPTLPNRTTYDILFFVEEDLAPCQHTILIENGADTQIVGSIALLDYMVYTHVDPPTAGAPTPPIFDSTKNTPTKFKSSSSISSTGQHASSSLPTSNTSSSFTTSTLISTSQTTPIVSRVTSKATTTTQSVQTTRVTPTGQPITPTVHQGALIGSIVGGVIGGMAIITVITLFFIRHRKQKSCKRPSAFPIDASPSQPISRRLNTKETTQPRRCPQSFSANVVLAQSALTNITVDDSGLDPLTGRSISFSQNWSFGPQCLQCSITTEGILDLDQVYNRSWHDDTTFEASTAQENASFVFNGTAIYVYGILPNNRGSWEQNIGLTFHIDDEIIGTYSRALPNETAYNVLFFSNISLSSVQHTLVIENGAGPQTKASTALIDYLIYSHGAMDVVSSSKKTLHVAAIVGGLFGALTAIIAVFFLVRHRMKSRKVAKIRPFAQVTRAVPFIGLAASSRKPNKEYANMPDTSPSEPMPPSYDSIIA</sequence>